<evidence type="ECO:0000256" key="2">
    <source>
        <dbReference type="ARBA" id="ARBA00022763"/>
    </source>
</evidence>
<dbReference type="InterPro" id="IPR012340">
    <property type="entry name" value="NA-bd_OB-fold"/>
</dbReference>
<feature type="region of interest" description="Domain III" evidence="6">
    <location>
        <begin position="150"/>
        <end position="197"/>
    </location>
</feature>
<dbReference type="GO" id="GO:0009378">
    <property type="term" value="F:four-way junction helicase activity"/>
    <property type="evidence" value="ECO:0007669"/>
    <property type="project" value="InterPro"/>
</dbReference>
<feature type="region of interest" description="Domain II" evidence="6">
    <location>
        <begin position="65"/>
        <end position="142"/>
    </location>
</feature>
<dbReference type="RefSeq" id="WP_039221684.1">
    <property type="nucleotide sequence ID" value="NZ_JENW01000141.1"/>
</dbReference>
<evidence type="ECO:0000313" key="8">
    <source>
        <dbReference type="EMBL" id="KEI12603.1"/>
    </source>
</evidence>
<comment type="subunit">
    <text evidence="6">Homotetramer. Forms an RuvA(8)-RuvB(12)-Holliday junction (HJ) complex. HJ DNA is sandwiched between 2 RuvA tetramers; dsDNA enters through RuvA and exits via RuvB. An RuvB hexamer assembles on each DNA strand where it exits the tetramer. Each RuvB hexamer is contacted by two RuvA subunits (via domain III) on 2 adjacent RuvB subunits; this complex drives branch migration. In the full resolvosome a probable DNA-RuvA(4)-RuvB(12)-RuvC(2) complex forms which resolves the HJ.</text>
</comment>
<dbReference type="InterPro" id="IPR000085">
    <property type="entry name" value="RuvA"/>
</dbReference>
<dbReference type="EMBL" id="JENW01000141">
    <property type="protein sequence ID" value="KEI12603.1"/>
    <property type="molecule type" value="Genomic_DNA"/>
</dbReference>
<dbReference type="GO" id="GO:0005524">
    <property type="term" value="F:ATP binding"/>
    <property type="evidence" value="ECO:0007669"/>
    <property type="project" value="InterPro"/>
</dbReference>
<evidence type="ECO:0000256" key="4">
    <source>
        <dbReference type="ARBA" id="ARBA00023172"/>
    </source>
</evidence>
<keyword evidence="3 6" id="KW-0238">DNA-binding</keyword>
<dbReference type="GO" id="GO:0006310">
    <property type="term" value="P:DNA recombination"/>
    <property type="evidence" value="ECO:0007669"/>
    <property type="project" value="UniProtKB-UniRule"/>
</dbReference>
<evidence type="ECO:0000256" key="1">
    <source>
        <dbReference type="ARBA" id="ARBA00022490"/>
    </source>
</evidence>
<comment type="similarity">
    <text evidence="6">Belongs to the RuvA family.</text>
</comment>
<dbReference type="Proteomes" id="UP000027770">
    <property type="component" value="Unassembled WGS sequence"/>
</dbReference>
<keyword evidence="8" id="KW-0378">Hydrolase</keyword>
<evidence type="ECO:0000259" key="7">
    <source>
        <dbReference type="SMART" id="SM00278"/>
    </source>
</evidence>
<comment type="caution">
    <text evidence="6">Lacks conserved residue(s) required for the propagation of feature annotation.</text>
</comment>
<comment type="domain">
    <text evidence="6">Has three domains with a flexible linker between the domains II and III and assumes an 'L' shape. Domain III is highly mobile and contacts RuvB.</text>
</comment>
<dbReference type="GO" id="GO:0000400">
    <property type="term" value="F:four-way junction DNA binding"/>
    <property type="evidence" value="ECO:0007669"/>
    <property type="project" value="UniProtKB-UniRule"/>
</dbReference>
<evidence type="ECO:0000256" key="6">
    <source>
        <dbReference type="HAMAP-Rule" id="MF_00031"/>
    </source>
</evidence>
<dbReference type="SMART" id="SM00278">
    <property type="entry name" value="HhH1"/>
    <property type="match status" value="2"/>
</dbReference>
<dbReference type="GO" id="GO:0005737">
    <property type="term" value="C:cytoplasm"/>
    <property type="evidence" value="ECO:0007669"/>
    <property type="project" value="UniProtKB-SubCell"/>
</dbReference>
<proteinExistence type="inferred from homology"/>
<keyword evidence="8" id="KW-0067">ATP-binding</keyword>
<gene>
    <name evidence="6" type="primary">ruvA</name>
    <name evidence="8" type="ORF">Z959_04020</name>
</gene>
<reference evidence="8 9" key="1">
    <citation type="submission" date="2014-02" db="EMBL/GenBank/DDBJ databases">
        <title>Plasmidome dynamics in the species complex Clostridium novyi sensu lato converts strains of independent lineages into distinctly different pathogens.</title>
        <authorList>
            <person name="Skarin H."/>
            <person name="Segerman B."/>
        </authorList>
    </citation>
    <scope>NUCLEOTIDE SEQUENCE [LARGE SCALE GENOMIC DNA]</scope>
    <source>
        <strain evidence="8 9">ATCC 27606</strain>
    </source>
</reference>
<keyword evidence="8" id="KW-0347">Helicase</keyword>
<dbReference type="InterPro" id="IPR036267">
    <property type="entry name" value="RuvA_C_sf"/>
</dbReference>
<keyword evidence="9" id="KW-1185">Reference proteome</keyword>
<name>A0AA40IS82_CLONO</name>
<organism evidence="8 9">
    <name type="scientific">Clostridium novyi B str. ATCC 27606</name>
    <dbReference type="NCBI Taxonomy" id="1443123"/>
    <lineage>
        <taxon>Bacteria</taxon>
        <taxon>Bacillati</taxon>
        <taxon>Bacillota</taxon>
        <taxon>Clostridia</taxon>
        <taxon>Eubacteriales</taxon>
        <taxon>Clostridiaceae</taxon>
        <taxon>Clostridium</taxon>
    </lineage>
</organism>
<dbReference type="AlphaFoldDB" id="A0AA40IS82"/>
<feature type="region of interest" description="Domain I" evidence="6">
    <location>
        <begin position="1"/>
        <end position="64"/>
    </location>
</feature>
<keyword evidence="8" id="KW-0547">Nucleotide-binding</keyword>
<dbReference type="SUPFAM" id="SSF50249">
    <property type="entry name" value="Nucleic acid-binding proteins"/>
    <property type="match status" value="1"/>
</dbReference>
<dbReference type="Gene3D" id="1.10.8.10">
    <property type="entry name" value="DNA helicase RuvA subunit, C-terminal domain"/>
    <property type="match status" value="1"/>
</dbReference>
<keyword evidence="2 6" id="KW-0227">DNA damage</keyword>
<dbReference type="InterPro" id="IPR013849">
    <property type="entry name" value="DNA_helicase_Holl-junc_RuvA_I"/>
</dbReference>
<dbReference type="NCBIfam" id="TIGR00084">
    <property type="entry name" value="ruvA"/>
    <property type="match status" value="1"/>
</dbReference>
<comment type="caution">
    <text evidence="8">The sequence shown here is derived from an EMBL/GenBank/DDBJ whole genome shotgun (WGS) entry which is preliminary data.</text>
</comment>
<protein>
    <recommendedName>
        <fullName evidence="6">Holliday junction branch migration complex subunit RuvA</fullName>
    </recommendedName>
</protein>
<dbReference type="InterPro" id="IPR003583">
    <property type="entry name" value="Hlx-hairpin-Hlx_DNA-bd_motif"/>
</dbReference>
<dbReference type="CDD" id="cd14332">
    <property type="entry name" value="UBA_RuvA_C"/>
    <property type="match status" value="1"/>
</dbReference>
<dbReference type="GO" id="GO:0048476">
    <property type="term" value="C:Holliday junction resolvase complex"/>
    <property type="evidence" value="ECO:0007669"/>
    <property type="project" value="UniProtKB-UniRule"/>
</dbReference>
<keyword evidence="1 6" id="KW-0963">Cytoplasm</keyword>
<keyword evidence="5 6" id="KW-0234">DNA repair</keyword>
<evidence type="ECO:0000313" key="9">
    <source>
        <dbReference type="Proteomes" id="UP000027770"/>
    </source>
</evidence>
<comment type="function">
    <text evidence="6">The RuvA-RuvB-RuvC complex processes Holliday junction (HJ) DNA during genetic recombination and DNA repair, while the RuvA-RuvB complex plays an important role in the rescue of blocked DNA replication forks via replication fork reversal (RFR). RuvA specifically binds to HJ cruciform DNA, conferring on it an open structure. The RuvB hexamer acts as an ATP-dependent pump, pulling dsDNA into and through the RuvAB complex. HJ branch migration allows RuvC to scan DNA until it finds its consensus sequence, where it cleaves and resolves the cruciform DNA.</text>
</comment>
<dbReference type="SUPFAM" id="SSF46929">
    <property type="entry name" value="DNA helicase RuvA subunit, C-terminal domain"/>
    <property type="match status" value="1"/>
</dbReference>
<evidence type="ECO:0000256" key="3">
    <source>
        <dbReference type="ARBA" id="ARBA00023125"/>
    </source>
</evidence>
<dbReference type="Gene3D" id="2.40.50.140">
    <property type="entry name" value="Nucleic acid-binding proteins"/>
    <property type="match status" value="1"/>
</dbReference>
<dbReference type="GO" id="GO:0006281">
    <property type="term" value="P:DNA repair"/>
    <property type="evidence" value="ECO:0007669"/>
    <property type="project" value="UniProtKB-UniRule"/>
</dbReference>
<evidence type="ECO:0000256" key="5">
    <source>
        <dbReference type="ARBA" id="ARBA00023204"/>
    </source>
</evidence>
<dbReference type="InterPro" id="IPR011114">
    <property type="entry name" value="RuvA_C"/>
</dbReference>
<dbReference type="HAMAP" id="MF_00031">
    <property type="entry name" value="DNA_HJ_migration_RuvA"/>
    <property type="match status" value="1"/>
</dbReference>
<dbReference type="Pfam" id="PF07499">
    <property type="entry name" value="RuvA_C"/>
    <property type="match status" value="1"/>
</dbReference>
<dbReference type="InterPro" id="IPR010994">
    <property type="entry name" value="RuvA_2-like"/>
</dbReference>
<feature type="domain" description="Helix-hairpin-helix DNA-binding motif class 1" evidence="7">
    <location>
        <begin position="73"/>
        <end position="92"/>
    </location>
</feature>
<dbReference type="GO" id="GO:0009379">
    <property type="term" value="C:Holliday junction helicase complex"/>
    <property type="evidence" value="ECO:0007669"/>
    <property type="project" value="InterPro"/>
</dbReference>
<dbReference type="SUPFAM" id="SSF47781">
    <property type="entry name" value="RuvA domain 2-like"/>
    <property type="match status" value="1"/>
</dbReference>
<dbReference type="Gene3D" id="1.10.150.20">
    <property type="entry name" value="5' to 3' exonuclease, C-terminal subdomain"/>
    <property type="match status" value="1"/>
</dbReference>
<dbReference type="Pfam" id="PF14520">
    <property type="entry name" value="HHH_5"/>
    <property type="match status" value="1"/>
</dbReference>
<keyword evidence="4 6" id="KW-0233">DNA recombination</keyword>
<feature type="domain" description="Helix-hairpin-helix DNA-binding motif class 1" evidence="7">
    <location>
        <begin position="108"/>
        <end position="127"/>
    </location>
</feature>
<dbReference type="Pfam" id="PF01330">
    <property type="entry name" value="RuvA_N"/>
    <property type="match status" value="1"/>
</dbReference>
<accession>A0AA40IS82</accession>
<comment type="subcellular location">
    <subcellularLocation>
        <location evidence="6">Cytoplasm</location>
    </subcellularLocation>
</comment>
<sequence length="197" mass="22483">MFEYIKGIYISLNKDYIVVESNNIGYKIYTSGNTMSNMPNINEEVKIYIEQIVREDFIGIYGFLTEEERAMFNLLLTINGVGSKAALSLLSISNVSNLKKSILLEDYKMLTKAPGIGKKIAQRITLELKDKIEKIYEDNLEDIDNLSKNSTRKYDESLEALIALGFLQKEAEKALKNVDMSKGIEEIIKNSLRYLMN</sequence>